<dbReference type="EMBL" id="JALPRF010000006">
    <property type="protein sequence ID" value="MCK8495183.1"/>
    <property type="molecule type" value="Genomic_DNA"/>
</dbReference>
<organism evidence="1 2">
    <name type="scientific">Spirosoma liriopis</name>
    <dbReference type="NCBI Taxonomy" id="2937440"/>
    <lineage>
        <taxon>Bacteria</taxon>
        <taxon>Pseudomonadati</taxon>
        <taxon>Bacteroidota</taxon>
        <taxon>Cytophagia</taxon>
        <taxon>Cytophagales</taxon>
        <taxon>Cytophagaceae</taxon>
        <taxon>Spirosoma</taxon>
    </lineage>
</organism>
<sequence length="82" mass="9439">MIRTSIILEVDGHWPIWHSSAGFAKNVEEANWLFSFCGWNNGSALYPRICYEQLRHDWVQPDPVICCKASEPRILGAYLCLN</sequence>
<name>A0ABT0HSM0_9BACT</name>
<accession>A0ABT0HSM0</accession>
<protein>
    <submittedName>
        <fullName evidence="1">Uncharacterized protein</fullName>
    </submittedName>
</protein>
<evidence type="ECO:0000313" key="2">
    <source>
        <dbReference type="Proteomes" id="UP001202180"/>
    </source>
</evidence>
<dbReference type="RefSeq" id="WP_232563396.1">
    <property type="nucleotide sequence ID" value="NZ_JALPRF010000006.1"/>
</dbReference>
<proteinExistence type="predicted"/>
<evidence type="ECO:0000313" key="1">
    <source>
        <dbReference type="EMBL" id="MCK8495183.1"/>
    </source>
</evidence>
<comment type="caution">
    <text evidence="1">The sequence shown here is derived from an EMBL/GenBank/DDBJ whole genome shotgun (WGS) entry which is preliminary data.</text>
</comment>
<dbReference type="Proteomes" id="UP001202180">
    <property type="component" value="Unassembled WGS sequence"/>
</dbReference>
<keyword evidence="2" id="KW-1185">Reference proteome</keyword>
<reference evidence="1 2" key="1">
    <citation type="submission" date="2022-04" db="EMBL/GenBank/DDBJ databases">
        <title>Spirosoma sp. strain RP8 genome sequencing and assembly.</title>
        <authorList>
            <person name="Jung Y."/>
        </authorList>
    </citation>
    <scope>NUCLEOTIDE SEQUENCE [LARGE SCALE GENOMIC DNA]</scope>
    <source>
        <strain evidence="1 2">RP8</strain>
    </source>
</reference>
<gene>
    <name evidence="1" type="ORF">M0L20_25145</name>
</gene>